<keyword evidence="4 7" id="KW-1133">Transmembrane helix</keyword>
<organism evidence="9 10">
    <name type="scientific">Euplotes crassus</name>
    <dbReference type="NCBI Taxonomy" id="5936"/>
    <lineage>
        <taxon>Eukaryota</taxon>
        <taxon>Sar</taxon>
        <taxon>Alveolata</taxon>
        <taxon>Ciliophora</taxon>
        <taxon>Intramacronucleata</taxon>
        <taxon>Spirotrichea</taxon>
        <taxon>Hypotrichia</taxon>
        <taxon>Euplotida</taxon>
        <taxon>Euplotidae</taxon>
        <taxon>Moneuplotes</taxon>
    </lineage>
</organism>
<gene>
    <name evidence="9" type="ORF">ECRASSUSDP1_LOCUS10282</name>
</gene>
<feature type="transmembrane region" description="Helical" evidence="7">
    <location>
        <begin position="187"/>
        <end position="210"/>
    </location>
</feature>
<evidence type="ECO:0000256" key="2">
    <source>
        <dbReference type="ARBA" id="ARBA00022679"/>
    </source>
</evidence>
<keyword evidence="10" id="KW-1185">Reference proteome</keyword>
<evidence type="ECO:0000256" key="3">
    <source>
        <dbReference type="ARBA" id="ARBA00022692"/>
    </source>
</evidence>
<dbReference type="EC" id="2.3.1.225" evidence="7"/>
<feature type="domain" description="Palmitoyltransferase DHHC" evidence="8">
    <location>
        <begin position="135"/>
        <end position="204"/>
    </location>
</feature>
<keyword evidence="6 7" id="KW-0012">Acyltransferase</keyword>
<dbReference type="PROSITE" id="PS50216">
    <property type="entry name" value="DHHC"/>
    <property type="match status" value="1"/>
</dbReference>
<dbReference type="AlphaFoldDB" id="A0AAD1UJH9"/>
<dbReference type="GO" id="GO:0019706">
    <property type="term" value="F:protein-cysteine S-palmitoyltransferase activity"/>
    <property type="evidence" value="ECO:0007669"/>
    <property type="project" value="UniProtKB-EC"/>
</dbReference>
<evidence type="ECO:0000259" key="8">
    <source>
        <dbReference type="Pfam" id="PF01529"/>
    </source>
</evidence>
<comment type="domain">
    <text evidence="7">The DHHC domain is required for palmitoyltransferase activity.</text>
</comment>
<comment type="catalytic activity">
    <reaction evidence="7">
        <text>L-cysteinyl-[protein] + hexadecanoyl-CoA = S-hexadecanoyl-L-cysteinyl-[protein] + CoA</text>
        <dbReference type="Rhea" id="RHEA:36683"/>
        <dbReference type="Rhea" id="RHEA-COMP:10131"/>
        <dbReference type="Rhea" id="RHEA-COMP:11032"/>
        <dbReference type="ChEBI" id="CHEBI:29950"/>
        <dbReference type="ChEBI" id="CHEBI:57287"/>
        <dbReference type="ChEBI" id="CHEBI:57379"/>
        <dbReference type="ChEBI" id="CHEBI:74151"/>
        <dbReference type="EC" id="2.3.1.225"/>
    </reaction>
</comment>
<keyword evidence="2 7" id="KW-0808">Transferase</keyword>
<evidence type="ECO:0000256" key="5">
    <source>
        <dbReference type="ARBA" id="ARBA00023136"/>
    </source>
</evidence>
<keyword evidence="5 7" id="KW-0472">Membrane</keyword>
<comment type="subcellular location">
    <subcellularLocation>
        <location evidence="1">Membrane</location>
        <topology evidence="1">Multi-pass membrane protein</topology>
    </subcellularLocation>
</comment>
<dbReference type="GO" id="GO:0005794">
    <property type="term" value="C:Golgi apparatus"/>
    <property type="evidence" value="ECO:0007669"/>
    <property type="project" value="TreeGrafter"/>
</dbReference>
<evidence type="ECO:0000313" key="10">
    <source>
        <dbReference type="Proteomes" id="UP001295684"/>
    </source>
</evidence>
<dbReference type="InterPro" id="IPR039859">
    <property type="entry name" value="PFA4/ZDH16/20/ERF2-like"/>
</dbReference>
<dbReference type="GO" id="GO:0005783">
    <property type="term" value="C:endoplasmic reticulum"/>
    <property type="evidence" value="ECO:0007669"/>
    <property type="project" value="TreeGrafter"/>
</dbReference>
<dbReference type="Proteomes" id="UP001295684">
    <property type="component" value="Unassembled WGS sequence"/>
</dbReference>
<dbReference type="Pfam" id="PF01529">
    <property type="entry name" value="DHHC"/>
    <property type="match status" value="1"/>
</dbReference>
<dbReference type="PANTHER" id="PTHR22883">
    <property type="entry name" value="ZINC FINGER DHHC DOMAIN CONTAINING PROTEIN"/>
    <property type="match status" value="1"/>
</dbReference>
<keyword evidence="3 7" id="KW-0812">Transmembrane</keyword>
<sequence length="217" mass="24735">MKKLQEESDAENHNHLEIASEQDTKEMDITDDDIVKEIHGFWKTGRVGNCFAALYNSDGIPYITIGPNYPFSIAMFVGAIFYLVIASYAVSIIGSQFWYIKLIIRCIQCIFFVSLLTTVLINPGTPKLKTSREYDKDIFCEYCEIISEHPTAHCDVCGVCVQGYDHHCPWMGKCIAQGNICPFNLTLVTFVISWLCMILTWLIVVMPTFLKKPEHKM</sequence>
<protein>
    <recommendedName>
        <fullName evidence="7">Palmitoyltransferase</fullName>
        <ecNumber evidence="7">2.3.1.225</ecNumber>
    </recommendedName>
</protein>
<dbReference type="InterPro" id="IPR001594">
    <property type="entry name" value="Palmitoyltrfase_DHHC"/>
</dbReference>
<evidence type="ECO:0000313" key="9">
    <source>
        <dbReference type="EMBL" id="CAI2368986.1"/>
    </source>
</evidence>
<feature type="transmembrane region" description="Helical" evidence="7">
    <location>
        <begin position="69"/>
        <end position="90"/>
    </location>
</feature>
<comment type="similarity">
    <text evidence="7">Belongs to the DHHC palmitoyltransferase family.</text>
</comment>
<evidence type="ECO:0000256" key="6">
    <source>
        <dbReference type="ARBA" id="ARBA00023315"/>
    </source>
</evidence>
<evidence type="ECO:0000256" key="4">
    <source>
        <dbReference type="ARBA" id="ARBA00022989"/>
    </source>
</evidence>
<comment type="caution">
    <text evidence="9">The sequence shown here is derived from an EMBL/GenBank/DDBJ whole genome shotgun (WGS) entry which is preliminary data.</text>
</comment>
<dbReference type="GO" id="GO:0016020">
    <property type="term" value="C:membrane"/>
    <property type="evidence" value="ECO:0007669"/>
    <property type="project" value="UniProtKB-SubCell"/>
</dbReference>
<dbReference type="EMBL" id="CAMPGE010010130">
    <property type="protein sequence ID" value="CAI2368986.1"/>
    <property type="molecule type" value="Genomic_DNA"/>
</dbReference>
<dbReference type="GO" id="GO:0006612">
    <property type="term" value="P:protein targeting to membrane"/>
    <property type="evidence" value="ECO:0007669"/>
    <property type="project" value="TreeGrafter"/>
</dbReference>
<evidence type="ECO:0000256" key="1">
    <source>
        <dbReference type="ARBA" id="ARBA00004141"/>
    </source>
</evidence>
<proteinExistence type="inferred from homology"/>
<name>A0AAD1UJH9_EUPCR</name>
<accession>A0AAD1UJH9</accession>
<reference evidence="9" key="1">
    <citation type="submission" date="2023-07" db="EMBL/GenBank/DDBJ databases">
        <authorList>
            <consortium name="AG Swart"/>
            <person name="Singh M."/>
            <person name="Singh A."/>
            <person name="Seah K."/>
            <person name="Emmerich C."/>
        </authorList>
    </citation>
    <scope>NUCLEOTIDE SEQUENCE</scope>
    <source>
        <strain evidence="9">DP1</strain>
    </source>
</reference>
<feature type="transmembrane region" description="Helical" evidence="7">
    <location>
        <begin position="102"/>
        <end position="121"/>
    </location>
</feature>
<evidence type="ECO:0000256" key="7">
    <source>
        <dbReference type="RuleBase" id="RU079119"/>
    </source>
</evidence>